<comment type="caution">
    <text evidence="5">The sequence shown here is derived from an EMBL/GenBank/DDBJ whole genome shotgun (WGS) entry which is preliminary data.</text>
</comment>
<comment type="subcellular location">
    <subcellularLocation>
        <location evidence="1">Nucleus</location>
    </subcellularLocation>
</comment>
<evidence type="ECO:0000259" key="4">
    <source>
        <dbReference type="PROSITE" id="PS51879"/>
    </source>
</evidence>
<evidence type="ECO:0000313" key="5">
    <source>
        <dbReference type="EMBL" id="KAF8380656.1"/>
    </source>
</evidence>
<dbReference type="PROSITE" id="PS51879">
    <property type="entry name" value="RST"/>
    <property type="match status" value="1"/>
</dbReference>
<keyword evidence="6" id="KW-1185">Reference proteome</keyword>
<dbReference type="Proteomes" id="UP000655225">
    <property type="component" value="Unassembled WGS sequence"/>
</dbReference>
<gene>
    <name evidence="5" type="ORF">HHK36_028146</name>
</gene>
<dbReference type="OrthoDB" id="6133115at2759"/>
<evidence type="ECO:0000256" key="1">
    <source>
        <dbReference type="ARBA" id="ARBA00004123"/>
    </source>
</evidence>
<name>A0A834YJE4_TETSI</name>
<sequence length="245" mass="27240">MENNGQKSQLSSPIVGREDENDAGASNESINHTNTGGSSSESETNNVDQELSVSADSESGCGECVDGPEPLENFREHNFVKQRLFSGMGSLENYTTAVAVHKKSYSSFMEQARLQSFKIFSQAMIEKRGGNANIRHACAKSSIVDKEGLRHIMLFHVILGNMEGFERMQARAVRPTSPWVSFPVLISVLSRIFPPSTISMIAKYDQDHQVREENHKADSVQRVRQISGDKLVLAIIKICYRLFKG</sequence>
<accession>A0A834YJE4</accession>
<feature type="compositionally biased region" description="Low complexity" evidence="3">
    <location>
        <begin position="33"/>
        <end position="46"/>
    </location>
</feature>
<dbReference type="Pfam" id="PF12174">
    <property type="entry name" value="RST"/>
    <property type="match status" value="1"/>
</dbReference>
<evidence type="ECO:0000256" key="3">
    <source>
        <dbReference type="SAM" id="MobiDB-lite"/>
    </source>
</evidence>
<evidence type="ECO:0000313" key="6">
    <source>
        <dbReference type="Proteomes" id="UP000655225"/>
    </source>
</evidence>
<dbReference type="EMBL" id="JABCRI010000021">
    <property type="protein sequence ID" value="KAF8380656.1"/>
    <property type="molecule type" value="Genomic_DNA"/>
</dbReference>
<feature type="region of interest" description="Disordered" evidence="3">
    <location>
        <begin position="1"/>
        <end position="68"/>
    </location>
</feature>
<dbReference type="AlphaFoldDB" id="A0A834YJE4"/>
<evidence type="ECO:0000256" key="2">
    <source>
        <dbReference type="ARBA" id="ARBA00023242"/>
    </source>
</evidence>
<dbReference type="InterPro" id="IPR022003">
    <property type="entry name" value="RST"/>
</dbReference>
<dbReference type="GO" id="GO:0005634">
    <property type="term" value="C:nucleus"/>
    <property type="evidence" value="ECO:0007669"/>
    <property type="project" value="UniProtKB-SubCell"/>
</dbReference>
<feature type="compositionally biased region" description="Polar residues" evidence="3">
    <location>
        <begin position="47"/>
        <end position="57"/>
    </location>
</feature>
<protein>
    <recommendedName>
        <fullName evidence="4">RST domain-containing protein</fullName>
    </recommendedName>
</protein>
<feature type="domain" description="RST" evidence="4">
    <location>
        <begin position="173"/>
        <end position="245"/>
    </location>
</feature>
<reference evidence="5 6" key="1">
    <citation type="submission" date="2020-04" db="EMBL/GenBank/DDBJ databases">
        <title>Plant Genome Project.</title>
        <authorList>
            <person name="Zhang R.-G."/>
        </authorList>
    </citation>
    <scope>NUCLEOTIDE SEQUENCE [LARGE SCALE GENOMIC DNA]</scope>
    <source>
        <strain evidence="5">YNK0</strain>
        <tissue evidence="5">Leaf</tissue>
    </source>
</reference>
<keyword evidence="2" id="KW-0539">Nucleus</keyword>
<proteinExistence type="predicted"/>
<dbReference type="PANTHER" id="PTHR32263">
    <property type="entry name" value="INACTIVE POLY [ADP-RIBOSE] POLYMERASE SRO4-RELATED"/>
    <property type="match status" value="1"/>
</dbReference>
<feature type="compositionally biased region" description="Polar residues" evidence="3">
    <location>
        <begin position="1"/>
        <end position="12"/>
    </location>
</feature>
<dbReference type="PANTHER" id="PTHR32263:SF12">
    <property type="entry name" value="INACTIVE POLY [ADP-RIBOSE] POLYMERASE SRO4-RELATED"/>
    <property type="match status" value="1"/>
</dbReference>
<organism evidence="5 6">
    <name type="scientific">Tetracentron sinense</name>
    <name type="common">Spur-leaf</name>
    <dbReference type="NCBI Taxonomy" id="13715"/>
    <lineage>
        <taxon>Eukaryota</taxon>
        <taxon>Viridiplantae</taxon>
        <taxon>Streptophyta</taxon>
        <taxon>Embryophyta</taxon>
        <taxon>Tracheophyta</taxon>
        <taxon>Spermatophyta</taxon>
        <taxon>Magnoliopsida</taxon>
        <taxon>Trochodendrales</taxon>
        <taxon>Trochodendraceae</taxon>
        <taxon>Tetracentron</taxon>
    </lineage>
</organism>
<dbReference type="InterPro" id="IPR044964">
    <property type="entry name" value="RCD1/SRO1-5"/>
</dbReference>